<dbReference type="Proteomes" id="UP001597375">
    <property type="component" value="Unassembled WGS sequence"/>
</dbReference>
<proteinExistence type="predicted"/>
<dbReference type="NCBIfam" id="TIGR01865">
    <property type="entry name" value="cas_Csn1"/>
    <property type="match status" value="1"/>
</dbReference>
<keyword evidence="4" id="KW-0378">Hydrolase</keyword>
<reference evidence="5" key="1">
    <citation type="journal article" date="2019" name="Int. J. Syst. Evol. Microbiol.">
        <title>The Global Catalogue of Microorganisms (GCM) 10K type strain sequencing project: providing services to taxonomists for standard genome sequencing and annotation.</title>
        <authorList>
            <consortium name="The Broad Institute Genomics Platform"/>
            <consortium name="The Broad Institute Genome Sequencing Center for Infectious Disease"/>
            <person name="Wu L."/>
            <person name="Ma J."/>
        </authorList>
    </citation>
    <scope>NUCLEOTIDE SEQUENCE [LARGE SCALE GENOMIC DNA]</scope>
    <source>
        <strain evidence="5">CGMCC 4.7106</strain>
    </source>
</reference>
<feature type="compositionally biased region" description="Basic and acidic residues" evidence="1">
    <location>
        <begin position="964"/>
        <end position="980"/>
    </location>
</feature>
<evidence type="ECO:0000313" key="4">
    <source>
        <dbReference type="EMBL" id="MFD2256736.1"/>
    </source>
</evidence>
<evidence type="ECO:0000259" key="2">
    <source>
        <dbReference type="Pfam" id="PF13395"/>
    </source>
</evidence>
<dbReference type="Pfam" id="PF13395">
    <property type="entry name" value="HNH_4"/>
    <property type="match status" value="1"/>
</dbReference>
<dbReference type="RefSeq" id="WP_386820026.1">
    <property type="nucleotide sequence ID" value="NZ_JBHUIT010000012.1"/>
</dbReference>
<accession>A0ABW5D7K2</accession>
<keyword evidence="4" id="KW-0255">Endonuclease</keyword>
<organism evidence="4 5">
    <name type="scientific">Luteolibacter algae</name>
    <dbReference type="NCBI Taxonomy" id="454151"/>
    <lineage>
        <taxon>Bacteria</taxon>
        <taxon>Pseudomonadati</taxon>
        <taxon>Verrucomicrobiota</taxon>
        <taxon>Verrucomicrobiia</taxon>
        <taxon>Verrucomicrobiales</taxon>
        <taxon>Verrucomicrobiaceae</taxon>
        <taxon>Luteolibacter</taxon>
    </lineage>
</organism>
<protein>
    <submittedName>
        <fullName evidence="4">Type II CRISPR RNA-guided endonuclease Cas9</fullName>
    </submittedName>
</protein>
<dbReference type="EMBL" id="JBHUIT010000012">
    <property type="protein sequence ID" value="MFD2256736.1"/>
    <property type="molecule type" value="Genomic_DNA"/>
</dbReference>
<keyword evidence="5" id="KW-1185">Reference proteome</keyword>
<feature type="region of interest" description="Disordered" evidence="1">
    <location>
        <begin position="958"/>
        <end position="990"/>
    </location>
</feature>
<name>A0ABW5D7K2_9BACT</name>
<evidence type="ECO:0000259" key="3">
    <source>
        <dbReference type="Pfam" id="PF18541"/>
    </source>
</evidence>
<dbReference type="InterPro" id="IPR041383">
    <property type="entry name" value="RuvC_III"/>
</dbReference>
<sequence length="1124" mass="126249">MYNKSITLSFDIGYASIGWCVLDTTTPAPKAPEILGTGVVTFPTDDCLASKRRDLRRTRRHIRSTRQRIERMKRWLQHRGVLSREDLDKPGHPAPFLLAAATLQGKKELSAWELWTVLRWYAHNRGYDGNSLWSRDEANDDDTEKETNAKNIMAKHGTSTMAETVCACLGLKVADHATRISSALPYKTLNSAYPRETVYQEVGKILCKHTGVVPGLDTETVRFLLKNSPLTREERDKLTSVGIKLPLRYHGGLLFGQLVPRFDNRIISRCPLTWAKTYDEAIAEGKDDKEARKLAEKFAKVPAAKSVEFLEYRFARIIANLRANGEPIAPELRLTLLNLAREQGRLTTKDLNRELKEYYGKAKTNISDYFTLHPDSTDALVLDPVAKLIHTKQILTPIWSLLSPETQEKLKDSWQKNKAISLAEIIHLSGKREKLEAALQPAFLKANKPKQGKTKYADFDQYLRKTTIAPDFPSGRAPYARPVLKQVLTEVLAGHDPTKAARKTSASEGETKEQDGILYPLNVKGSRVRTLEAERPLDQLTNNHLVRHRLLILDRLTEDIANEFLTDGREVSQIIIEVARELKEFSGKTAKEISSELNNRLKDFKSTISYLEKHAPDMELNGSLIRKARIAMDMGWKCPFTGEQYEPSSLKNLDRAHIIPFASRNTNALHALVLTRPEINSKQGKRTCLQFIMDEEENRKSGKSNLDLFTLKQYEAFVEKLDTKGHPDDARRKKARKALLLTKDMDDKDLGFTDGQLTQTSHLAKLAMRDLTKRFPSAAIDPIPGPVTAELRKAWDLTGTLSGVCPEVLDKDGKVKPKGEIRGLTHMHHGLDAATIAIAAHYFPFNKNGQDQKGKLWRALLKRSRTPEEQAFLQKTGLFKTYQKPAYDHEGTPKPARTELKLEDLPASLKQSLRLSLSQARVMQHLPADRSGAKAELTIWGVVSTEGEGDDARITLRQNATTVEEGRRKRDPKTREERAGKLLGPNPKGGRGKLAAIKGAMIIGENYGLALDPTPTVIPFHNVTARLAELRKANGGKSIRVLRNGMLVHLEKSPARSQQDYSGVWRIASIKNNKGKFLIDMIRPAYITPQNGVEWSGMNKNIGPLLECGLTILPRDYAARQDCS</sequence>
<dbReference type="GO" id="GO:0004519">
    <property type="term" value="F:endonuclease activity"/>
    <property type="evidence" value="ECO:0007669"/>
    <property type="project" value="UniProtKB-KW"/>
</dbReference>
<dbReference type="Pfam" id="PF18541">
    <property type="entry name" value="RuvC_III"/>
    <property type="match status" value="1"/>
</dbReference>
<dbReference type="Gene3D" id="3.30.420.10">
    <property type="entry name" value="Ribonuclease H-like superfamily/Ribonuclease H"/>
    <property type="match status" value="2"/>
</dbReference>
<evidence type="ECO:0000256" key="1">
    <source>
        <dbReference type="SAM" id="MobiDB-lite"/>
    </source>
</evidence>
<feature type="region of interest" description="Disordered" evidence="1">
    <location>
        <begin position="495"/>
        <end position="514"/>
    </location>
</feature>
<dbReference type="InterPro" id="IPR036397">
    <property type="entry name" value="RNaseH_sf"/>
</dbReference>
<feature type="region of interest" description="Disordered" evidence="1">
    <location>
        <begin position="132"/>
        <end position="154"/>
    </location>
</feature>
<feature type="domain" description="HNH nuclease" evidence="2">
    <location>
        <begin position="638"/>
        <end position="687"/>
    </location>
</feature>
<comment type="caution">
    <text evidence="4">The sequence shown here is derived from an EMBL/GenBank/DDBJ whole genome shotgun (WGS) entry which is preliminary data.</text>
</comment>
<feature type="domain" description="RuvC endonuclease subdomain 3" evidence="3">
    <location>
        <begin position="750"/>
        <end position="843"/>
    </location>
</feature>
<gene>
    <name evidence="4" type="primary">cas9</name>
    <name evidence="4" type="synonym">csn1</name>
    <name evidence="4" type="ORF">ACFSSA_08615</name>
</gene>
<dbReference type="InterPro" id="IPR028629">
    <property type="entry name" value="Cas9"/>
</dbReference>
<dbReference type="InterPro" id="IPR003615">
    <property type="entry name" value="HNH_nuc"/>
</dbReference>
<keyword evidence="4" id="KW-0540">Nuclease</keyword>
<evidence type="ECO:0000313" key="5">
    <source>
        <dbReference type="Proteomes" id="UP001597375"/>
    </source>
</evidence>